<keyword evidence="4 6" id="KW-0067">ATP-binding</keyword>
<dbReference type="PROSITE" id="PS00211">
    <property type="entry name" value="ABC_TRANSPORTER_1"/>
    <property type="match status" value="1"/>
</dbReference>
<gene>
    <name evidence="6" type="ORF">NW133_04320</name>
</gene>
<keyword evidence="2" id="KW-0813">Transport</keyword>
<dbReference type="EMBL" id="JANSLD010000014">
    <property type="protein sequence ID" value="MCY1582775.1"/>
    <property type="molecule type" value="Genomic_DNA"/>
</dbReference>
<sequence>MNIIETKNLTKVFDNNSAVKKLNLKIPKGEISGLLGPNGSGKTTTLRLLLGLAKPSDGNIEIFGLNLFKKKSTILNKVGALIDSPAFYEHLTAYDNLRIMQLTHNIPKERIDEVLKIVELHNDANKKVKDFSLGMKQRLGIAIALINDPELLILDEPTNGLDPSGIIKMRNLLSSLSHDKGITIIISSHNLYEIEQMCNYVCLIQNGDLLYQGEINSLFEEYSSNELCIKTNNNKLAAELIDEHDNHLTDEKLLMNVNYKEVPNIVNRLVENDLLVYEVMYEKETLEDIFLQLTNNKE</sequence>
<evidence type="ECO:0000256" key="4">
    <source>
        <dbReference type="ARBA" id="ARBA00022840"/>
    </source>
</evidence>
<dbReference type="InterPro" id="IPR003593">
    <property type="entry name" value="AAA+_ATPase"/>
</dbReference>
<dbReference type="Gene3D" id="3.40.50.300">
    <property type="entry name" value="P-loop containing nucleotide triphosphate hydrolases"/>
    <property type="match status" value="1"/>
</dbReference>
<comment type="similarity">
    <text evidence="1">Belongs to the ABC transporter superfamily.</text>
</comment>
<name>A0ABT4BLW9_9STAP</name>
<dbReference type="Proteomes" id="UP001072952">
    <property type="component" value="Unassembled WGS sequence"/>
</dbReference>
<accession>A0ABT4BLW9</accession>
<dbReference type="PANTHER" id="PTHR43335:SF4">
    <property type="entry name" value="ABC TRANSPORTER, ATP-BINDING PROTEIN"/>
    <property type="match status" value="1"/>
</dbReference>
<organism evidence="6 7">
    <name type="scientific">Staphylococcus pettenkoferi</name>
    <dbReference type="NCBI Taxonomy" id="170573"/>
    <lineage>
        <taxon>Bacteria</taxon>
        <taxon>Bacillati</taxon>
        <taxon>Bacillota</taxon>
        <taxon>Bacilli</taxon>
        <taxon>Bacillales</taxon>
        <taxon>Staphylococcaceae</taxon>
        <taxon>Staphylococcus</taxon>
    </lineage>
</organism>
<proteinExistence type="inferred from homology"/>
<evidence type="ECO:0000313" key="7">
    <source>
        <dbReference type="Proteomes" id="UP001072952"/>
    </source>
</evidence>
<keyword evidence="7" id="KW-1185">Reference proteome</keyword>
<dbReference type="PROSITE" id="PS50893">
    <property type="entry name" value="ABC_TRANSPORTER_2"/>
    <property type="match status" value="1"/>
</dbReference>
<evidence type="ECO:0000256" key="1">
    <source>
        <dbReference type="ARBA" id="ARBA00005417"/>
    </source>
</evidence>
<dbReference type="InterPro" id="IPR027417">
    <property type="entry name" value="P-loop_NTPase"/>
</dbReference>
<evidence type="ECO:0000313" key="6">
    <source>
        <dbReference type="EMBL" id="MCY1582775.1"/>
    </source>
</evidence>
<comment type="caution">
    <text evidence="6">The sequence shown here is derived from an EMBL/GenBank/DDBJ whole genome shotgun (WGS) entry which is preliminary data.</text>
</comment>
<evidence type="ECO:0000259" key="5">
    <source>
        <dbReference type="PROSITE" id="PS50893"/>
    </source>
</evidence>
<protein>
    <submittedName>
        <fullName evidence="6">ABC transporter ATP-binding protein</fullName>
    </submittedName>
</protein>
<dbReference type="InterPro" id="IPR017871">
    <property type="entry name" value="ABC_transporter-like_CS"/>
</dbReference>
<feature type="domain" description="ABC transporter" evidence="5">
    <location>
        <begin position="4"/>
        <end position="231"/>
    </location>
</feature>
<dbReference type="PANTHER" id="PTHR43335">
    <property type="entry name" value="ABC TRANSPORTER, ATP-BINDING PROTEIN"/>
    <property type="match status" value="1"/>
</dbReference>
<dbReference type="InterPro" id="IPR003439">
    <property type="entry name" value="ABC_transporter-like_ATP-bd"/>
</dbReference>
<dbReference type="SMART" id="SM00382">
    <property type="entry name" value="AAA"/>
    <property type="match status" value="1"/>
</dbReference>
<dbReference type="RefSeq" id="WP_124225049.1">
    <property type="nucleotide sequence ID" value="NZ_JALCYB010000006.1"/>
</dbReference>
<evidence type="ECO:0000256" key="2">
    <source>
        <dbReference type="ARBA" id="ARBA00022448"/>
    </source>
</evidence>
<dbReference type="SUPFAM" id="SSF52540">
    <property type="entry name" value="P-loop containing nucleoside triphosphate hydrolases"/>
    <property type="match status" value="1"/>
</dbReference>
<keyword evidence="3" id="KW-0547">Nucleotide-binding</keyword>
<dbReference type="GO" id="GO:0005524">
    <property type="term" value="F:ATP binding"/>
    <property type="evidence" value="ECO:0007669"/>
    <property type="project" value="UniProtKB-KW"/>
</dbReference>
<reference evidence="6" key="2">
    <citation type="submission" date="2022-08" db="EMBL/GenBank/DDBJ databases">
        <authorList>
            <person name="Magnan C."/>
        </authorList>
    </citation>
    <scope>NUCLEOTIDE SEQUENCE</scope>
    <source>
        <strain evidence="6">NSP012P</strain>
    </source>
</reference>
<dbReference type="Pfam" id="PF00005">
    <property type="entry name" value="ABC_tran"/>
    <property type="match status" value="1"/>
</dbReference>
<evidence type="ECO:0000256" key="3">
    <source>
        <dbReference type="ARBA" id="ARBA00022741"/>
    </source>
</evidence>
<reference evidence="6" key="1">
    <citation type="journal article" date="2022" name="Int. J. Mol. Sci.">
        <title>Phenotypic and Genotypic Virulence Characterisation of Staphylococcus pettenkoferi Strains Isolated from Human Bloodstream and Diabetic Foot Infections.</title>
        <authorList>
            <person name="Magnan C."/>
            <person name="Ahmad-Mansour N."/>
            <person name="Pouget C."/>
            <person name="Morsli M."/>
            <person name="Huc-Brandt S."/>
            <person name="Pantel A."/>
            <person name="Dunyach-Remy C."/>
            <person name="Sotto A."/>
            <person name="Molle V."/>
            <person name="Lavigne J.-P."/>
        </authorList>
    </citation>
    <scope>NUCLEOTIDE SEQUENCE</scope>
    <source>
        <strain evidence="6">NSP012P</strain>
    </source>
</reference>